<gene>
    <name evidence="2" type="ORF">PoB_007473300</name>
</gene>
<feature type="compositionally biased region" description="Polar residues" evidence="1">
    <location>
        <begin position="93"/>
        <end position="107"/>
    </location>
</feature>
<accession>A0AAV4DVD1</accession>
<dbReference type="EMBL" id="BLXT01008384">
    <property type="protein sequence ID" value="GFO48228.1"/>
    <property type="molecule type" value="Genomic_DNA"/>
</dbReference>
<evidence type="ECO:0000313" key="3">
    <source>
        <dbReference type="Proteomes" id="UP000735302"/>
    </source>
</evidence>
<comment type="caution">
    <text evidence="2">The sequence shown here is derived from an EMBL/GenBank/DDBJ whole genome shotgun (WGS) entry which is preliminary data.</text>
</comment>
<name>A0AAV4DVD1_9GAST</name>
<feature type="region of interest" description="Disordered" evidence="1">
    <location>
        <begin position="88"/>
        <end position="107"/>
    </location>
</feature>
<protein>
    <submittedName>
        <fullName evidence="2">Uncharacterized protein</fullName>
    </submittedName>
</protein>
<dbReference type="AlphaFoldDB" id="A0AAV4DVD1"/>
<keyword evidence="3" id="KW-1185">Reference proteome</keyword>
<reference evidence="2 3" key="1">
    <citation type="journal article" date="2021" name="Elife">
        <title>Chloroplast acquisition without the gene transfer in kleptoplastic sea slugs, Plakobranchus ocellatus.</title>
        <authorList>
            <person name="Maeda T."/>
            <person name="Takahashi S."/>
            <person name="Yoshida T."/>
            <person name="Shimamura S."/>
            <person name="Takaki Y."/>
            <person name="Nagai Y."/>
            <person name="Toyoda A."/>
            <person name="Suzuki Y."/>
            <person name="Arimoto A."/>
            <person name="Ishii H."/>
            <person name="Satoh N."/>
            <person name="Nishiyama T."/>
            <person name="Hasebe M."/>
            <person name="Maruyama T."/>
            <person name="Minagawa J."/>
            <person name="Obokata J."/>
            <person name="Shigenobu S."/>
        </authorList>
    </citation>
    <scope>NUCLEOTIDE SEQUENCE [LARGE SCALE GENOMIC DNA]</scope>
</reference>
<evidence type="ECO:0000313" key="2">
    <source>
        <dbReference type="EMBL" id="GFO48228.1"/>
    </source>
</evidence>
<organism evidence="2 3">
    <name type="scientific">Plakobranchus ocellatus</name>
    <dbReference type="NCBI Taxonomy" id="259542"/>
    <lineage>
        <taxon>Eukaryota</taxon>
        <taxon>Metazoa</taxon>
        <taxon>Spiralia</taxon>
        <taxon>Lophotrochozoa</taxon>
        <taxon>Mollusca</taxon>
        <taxon>Gastropoda</taxon>
        <taxon>Heterobranchia</taxon>
        <taxon>Euthyneura</taxon>
        <taxon>Panpulmonata</taxon>
        <taxon>Sacoglossa</taxon>
        <taxon>Placobranchoidea</taxon>
        <taxon>Plakobranchidae</taxon>
        <taxon>Plakobranchus</taxon>
    </lineage>
</organism>
<dbReference type="Proteomes" id="UP000735302">
    <property type="component" value="Unassembled WGS sequence"/>
</dbReference>
<evidence type="ECO:0000256" key="1">
    <source>
        <dbReference type="SAM" id="MobiDB-lite"/>
    </source>
</evidence>
<sequence>MALCSGKHRNEIWMSVHRINFIMVGLGGRRGLVCVCVEGGGDNQIMPLCDRYCRTADSRGSSNATLRCRPAHKSCVRIITARYCLSGPLPDRGSQSGKMTLLDSSGP</sequence>
<proteinExistence type="predicted"/>